<dbReference type="InterPro" id="IPR003542">
    <property type="entry name" value="Enbac_synth_compD-like"/>
</dbReference>
<keyword evidence="7" id="KW-0259">Enterobactin biosynthesis</keyword>
<dbReference type="Pfam" id="PF17837">
    <property type="entry name" value="4PPT_N"/>
    <property type="match status" value="1"/>
</dbReference>
<comment type="caution">
    <text evidence="14">The sequence shown here is derived from an EMBL/GenBank/DDBJ whole genome shotgun (WGS) entry which is preliminary data.</text>
</comment>
<keyword evidence="15" id="KW-1185">Reference proteome</keyword>
<dbReference type="InterPro" id="IPR041354">
    <property type="entry name" value="4PPT_N"/>
</dbReference>
<dbReference type="InterPro" id="IPR008278">
    <property type="entry name" value="4-PPantetheinyl_Trfase_dom"/>
</dbReference>
<dbReference type="InterPro" id="IPR037143">
    <property type="entry name" value="4-PPantetheinyl_Trfase_dom_sf"/>
</dbReference>
<dbReference type="SUPFAM" id="SSF56214">
    <property type="entry name" value="4'-phosphopantetheinyl transferase"/>
    <property type="match status" value="1"/>
</dbReference>
<evidence type="ECO:0000256" key="7">
    <source>
        <dbReference type="ARBA" id="ARBA00023191"/>
    </source>
</evidence>
<dbReference type="Proteomes" id="UP000646745">
    <property type="component" value="Unassembled WGS sequence"/>
</dbReference>
<protein>
    <recommendedName>
        <fullName evidence="5">Enterobactin synthase component D</fullName>
    </recommendedName>
    <alternativeName>
        <fullName evidence="8">4'-phosphopantetheinyl transferase EntD</fullName>
    </alternativeName>
    <alternativeName>
        <fullName evidence="9">Enterochelin synthase D</fullName>
    </alternativeName>
</protein>
<dbReference type="PRINTS" id="PR01399">
    <property type="entry name" value="ENTSNTHTASED"/>
</dbReference>
<dbReference type="Pfam" id="PF01648">
    <property type="entry name" value="ACPS"/>
    <property type="match status" value="1"/>
</dbReference>
<comment type="catalytic activity">
    <reaction evidence="11">
        <text>apo-[peptidyl-carrier protein] + CoA = holo-[peptidyl-carrier protein] + adenosine 3',5'-bisphosphate + H(+)</text>
        <dbReference type="Rhea" id="RHEA:46228"/>
        <dbReference type="Rhea" id="RHEA-COMP:11479"/>
        <dbReference type="Rhea" id="RHEA-COMP:11480"/>
        <dbReference type="ChEBI" id="CHEBI:15378"/>
        <dbReference type="ChEBI" id="CHEBI:29999"/>
        <dbReference type="ChEBI" id="CHEBI:57287"/>
        <dbReference type="ChEBI" id="CHEBI:58343"/>
        <dbReference type="ChEBI" id="CHEBI:64479"/>
    </reaction>
</comment>
<proteinExistence type="inferred from homology"/>
<name>A0ABQ3E709_9GAMM</name>
<accession>A0ABQ3E709</accession>
<organism evidence="14 15">
    <name type="scientific">Salinicola rhizosphaerae</name>
    <dbReference type="NCBI Taxonomy" id="1443141"/>
    <lineage>
        <taxon>Bacteria</taxon>
        <taxon>Pseudomonadati</taxon>
        <taxon>Pseudomonadota</taxon>
        <taxon>Gammaproteobacteria</taxon>
        <taxon>Oceanospirillales</taxon>
        <taxon>Halomonadaceae</taxon>
        <taxon>Salinicola</taxon>
    </lineage>
</organism>
<evidence type="ECO:0000313" key="14">
    <source>
        <dbReference type="EMBL" id="GHB24557.1"/>
    </source>
</evidence>
<sequence length="246" mass="27217">MPDNLSLASPPGCRVVAEEWPWPEPWPAANFAALRYDTDTLCRADLADWHTALPRRLTTAADKRRAEFLAGRLSARRAIQALTGVPATPGIDEERLPLWPETLVGSITHSHGLAAATVARRSHALGIGLDAERQLTPERAQRLAPQILVDAEREWMESLADSERGKFVTLVFSLKESLFKALYPLVRRRFHFPDACLTDWTPASGHVAISLTTTLAPEWPAGARLDGQVTEIDDYLLTFIAIPPRS</sequence>
<evidence type="ECO:0000259" key="12">
    <source>
        <dbReference type="Pfam" id="PF01648"/>
    </source>
</evidence>
<evidence type="ECO:0000256" key="4">
    <source>
        <dbReference type="ARBA" id="ARBA00011503"/>
    </source>
</evidence>
<evidence type="ECO:0000256" key="1">
    <source>
        <dbReference type="ARBA" id="ARBA00003937"/>
    </source>
</evidence>
<dbReference type="PANTHER" id="PTHR38096">
    <property type="entry name" value="ENTEROBACTIN SYNTHASE COMPONENT D"/>
    <property type="match status" value="1"/>
</dbReference>
<evidence type="ECO:0000256" key="2">
    <source>
        <dbReference type="ARBA" id="ARBA00004993"/>
    </source>
</evidence>
<keyword evidence="6 14" id="KW-0808">Transferase</keyword>
<evidence type="ECO:0000259" key="13">
    <source>
        <dbReference type="Pfam" id="PF17837"/>
    </source>
</evidence>
<dbReference type="RefSeq" id="WP_189445004.1">
    <property type="nucleotide sequence ID" value="NZ_BMZI01000005.1"/>
</dbReference>
<feature type="domain" description="4'-phosphopantetheinyl transferase" evidence="12">
    <location>
        <begin position="126"/>
        <end position="208"/>
    </location>
</feature>
<comment type="subunit">
    <text evidence="4">EntB, EntD, EntE, and EntF form a multienzyme complex called enterobactin synthase.</text>
</comment>
<comment type="catalytic activity">
    <reaction evidence="10">
        <text>apo-[aryl-carrier protein] + CoA = holo-[aryl-carrier protein] + adenosine 3',5'-bisphosphate + H(+)</text>
        <dbReference type="Rhea" id="RHEA:48404"/>
        <dbReference type="Rhea" id="RHEA-COMP:15903"/>
        <dbReference type="Rhea" id="RHEA-COMP:17557"/>
        <dbReference type="ChEBI" id="CHEBI:15378"/>
        <dbReference type="ChEBI" id="CHEBI:29999"/>
        <dbReference type="ChEBI" id="CHEBI:57287"/>
        <dbReference type="ChEBI" id="CHEBI:58343"/>
        <dbReference type="ChEBI" id="CHEBI:64479"/>
    </reaction>
</comment>
<evidence type="ECO:0000256" key="8">
    <source>
        <dbReference type="ARBA" id="ARBA00029894"/>
    </source>
</evidence>
<evidence type="ECO:0000256" key="5">
    <source>
        <dbReference type="ARBA" id="ARBA00019087"/>
    </source>
</evidence>
<evidence type="ECO:0000256" key="10">
    <source>
        <dbReference type="ARBA" id="ARBA00049176"/>
    </source>
</evidence>
<evidence type="ECO:0000256" key="3">
    <source>
        <dbReference type="ARBA" id="ARBA00008342"/>
    </source>
</evidence>
<evidence type="ECO:0000313" key="15">
    <source>
        <dbReference type="Proteomes" id="UP000646745"/>
    </source>
</evidence>
<dbReference type="PANTHER" id="PTHR38096:SF1">
    <property type="entry name" value="ENTEROBACTIN SYNTHASE COMPONENT D"/>
    <property type="match status" value="1"/>
</dbReference>
<dbReference type="GO" id="GO:0016740">
    <property type="term" value="F:transferase activity"/>
    <property type="evidence" value="ECO:0007669"/>
    <property type="project" value="UniProtKB-KW"/>
</dbReference>
<dbReference type="EMBL" id="BMZI01000005">
    <property type="protein sequence ID" value="GHB24557.1"/>
    <property type="molecule type" value="Genomic_DNA"/>
</dbReference>
<feature type="domain" description="4'-phosphopantetheinyl transferase N-terminal" evidence="13">
    <location>
        <begin position="56"/>
        <end position="119"/>
    </location>
</feature>
<evidence type="ECO:0000256" key="11">
    <source>
        <dbReference type="ARBA" id="ARBA00049191"/>
    </source>
</evidence>
<gene>
    <name evidence="14" type="ORF">GCM10009038_24550</name>
</gene>
<dbReference type="Gene3D" id="3.90.470.20">
    <property type="entry name" value="4'-phosphopantetheinyl transferase domain"/>
    <property type="match status" value="1"/>
</dbReference>
<reference evidence="15" key="1">
    <citation type="journal article" date="2019" name="Int. J. Syst. Evol. Microbiol.">
        <title>The Global Catalogue of Microorganisms (GCM) 10K type strain sequencing project: providing services to taxonomists for standard genome sequencing and annotation.</title>
        <authorList>
            <consortium name="The Broad Institute Genomics Platform"/>
            <consortium name="The Broad Institute Genome Sequencing Center for Infectious Disease"/>
            <person name="Wu L."/>
            <person name="Ma J."/>
        </authorList>
    </citation>
    <scope>NUCLEOTIDE SEQUENCE [LARGE SCALE GENOMIC DNA]</scope>
    <source>
        <strain evidence="15">KCTC 32998</strain>
    </source>
</reference>
<comment type="pathway">
    <text evidence="2">Siderophore biosynthesis; enterobactin biosynthesis.</text>
</comment>
<comment type="similarity">
    <text evidence="3">Belongs to the P-Pant transferase superfamily. EntD family.</text>
</comment>
<comment type="function">
    <text evidence="1">Involved in the biosynthesis of the siderophore enterobactin (enterochelin), which is a macrocyclic trimeric lactone of N-(2,3-dihydroxybenzoyl)-serine. The serine trilactone serves as a scaffolding for the three catechol functionalities that provide hexadentate coordination for the tightly ligated iron(2+) atoms. Plays an essential role in the assembly of the enterobactin by catalyzing the transfer of the 4'-phosphopantetheine (Ppant) moiety from coenzyme A to the apo-domains of both EntB (ArCP domain) and EntF (PCP domain) to yield their holo-forms which make them competent for the activation of 2,3-dihydroxybenzoate (DHB) and L-serine, respectively.</text>
</comment>
<evidence type="ECO:0000256" key="6">
    <source>
        <dbReference type="ARBA" id="ARBA00022679"/>
    </source>
</evidence>
<evidence type="ECO:0000256" key="9">
    <source>
        <dbReference type="ARBA" id="ARBA00031996"/>
    </source>
</evidence>